<evidence type="ECO:0000256" key="5">
    <source>
        <dbReference type="ARBA" id="ARBA00022691"/>
    </source>
</evidence>
<name>A0A3B0UZZ0_9ZZZZ</name>
<comment type="subcellular location">
    <subcellularLocation>
        <location evidence="1">Chromosome</location>
    </subcellularLocation>
</comment>
<evidence type="ECO:0000259" key="6">
    <source>
        <dbReference type="PROSITE" id="PS50280"/>
    </source>
</evidence>
<proteinExistence type="predicted"/>
<sequence length="143" mass="16144">MKTDIPSKLNKKNEHRVRVGRSSAGLGLFATDFFQKGEHIVEYVGKRLTNKEVDKIVENRYLLQINEKYTIDGSTRANIARYANHSCKPNAETDTFRGRAYIIAKKTIRPGDEITWNYGKAYFDDFIKDGGCKCSECASVGVA</sequence>
<dbReference type="SMART" id="SM00317">
    <property type="entry name" value="SET"/>
    <property type="match status" value="1"/>
</dbReference>
<evidence type="ECO:0000256" key="1">
    <source>
        <dbReference type="ARBA" id="ARBA00004286"/>
    </source>
</evidence>
<evidence type="ECO:0000313" key="7">
    <source>
        <dbReference type="EMBL" id="VAW32072.1"/>
    </source>
</evidence>
<dbReference type="GO" id="GO:0008168">
    <property type="term" value="F:methyltransferase activity"/>
    <property type="evidence" value="ECO:0007669"/>
    <property type="project" value="UniProtKB-KW"/>
</dbReference>
<dbReference type="InterPro" id="IPR001214">
    <property type="entry name" value="SET_dom"/>
</dbReference>
<dbReference type="PANTHER" id="PTHR22884">
    <property type="entry name" value="SET DOMAIN PROTEINS"/>
    <property type="match status" value="1"/>
</dbReference>
<evidence type="ECO:0000256" key="4">
    <source>
        <dbReference type="ARBA" id="ARBA00022679"/>
    </source>
</evidence>
<keyword evidence="2" id="KW-0158">Chromosome</keyword>
<evidence type="ECO:0000256" key="2">
    <source>
        <dbReference type="ARBA" id="ARBA00022454"/>
    </source>
</evidence>
<keyword evidence="5" id="KW-0949">S-adenosyl-L-methionine</keyword>
<organism evidence="7">
    <name type="scientific">hydrothermal vent metagenome</name>
    <dbReference type="NCBI Taxonomy" id="652676"/>
    <lineage>
        <taxon>unclassified sequences</taxon>
        <taxon>metagenomes</taxon>
        <taxon>ecological metagenomes</taxon>
    </lineage>
</organism>
<dbReference type="InterPro" id="IPR050777">
    <property type="entry name" value="SET2_Histone-Lys_MeTrsfase"/>
</dbReference>
<dbReference type="EMBL" id="UOEV01000020">
    <property type="protein sequence ID" value="VAW32072.1"/>
    <property type="molecule type" value="Genomic_DNA"/>
</dbReference>
<feature type="domain" description="SET" evidence="6">
    <location>
        <begin position="15"/>
        <end position="119"/>
    </location>
</feature>
<reference evidence="7" key="1">
    <citation type="submission" date="2018-06" db="EMBL/GenBank/DDBJ databases">
        <authorList>
            <person name="Zhirakovskaya E."/>
        </authorList>
    </citation>
    <scope>NUCLEOTIDE SEQUENCE</scope>
</reference>
<dbReference type="Pfam" id="PF00856">
    <property type="entry name" value="SET"/>
    <property type="match status" value="1"/>
</dbReference>
<dbReference type="AlphaFoldDB" id="A0A3B0UZZ0"/>
<keyword evidence="3" id="KW-0489">Methyltransferase</keyword>
<evidence type="ECO:0000256" key="3">
    <source>
        <dbReference type="ARBA" id="ARBA00022603"/>
    </source>
</evidence>
<dbReference type="SUPFAM" id="SSF82199">
    <property type="entry name" value="SET domain"/>
    <property type="match status" value="1"/>
</dbReference>
<gene>
    <name evidence="7" type="ORF">MNBD_CPR01-75</name>
</gene>
<accession>A0A3B0UZZ0</accession>
<dbReference type="GO" id="GO:0032259">
    <property type="term" value="P:methylation"/>
    <property type="evidence" value="ECO:0007669"/>
    <property type="project" value="UniProtKB-KW"/>
</dbReference>
<dbReference type="GO" id="GO:0005694">
    <property type="term" value="C:chromosome"/>
    <property type="evidence" value="ECO:0007669"/>
    <property type="project" value="UniProtKB-SubCell"/>
</dbReference>
<dbReference type="PROSITE" id="PS50280">
    <property type="entry name" value="SET"/>
    <property type="match status" value="1"/>
</dbReference>
<protein>
    <recommendedName>
        <fullName evidence="6">SET domain-containing protein</fullName>
    </recommendedName>
</protein>
<dbReference type="Gene3D" id="2.170.270.10">
    <property type="entry name" value="SET domain"/>
    <property type="match status" value="1"/>
</dbReference>
<keyword evidence="4" id="KW-0808">Transferase</keyword>
<dbReference type="InterPro" id="IPR046341">
    <property type="entry name" value="SET_dom_sf"/>
</dbReference>